<dbReference type="PANTHER" id="PTHR36109">
    <property type="entry name" value="MEMBRANE PROTEIN-RELATED"/>
    <property type="match status" value="1"/>
</dbReference>
<proteinExistence type="predicted"/>
<accession>A0A3B1C668</accession>
<reference evidence="1" key="1">
    <citation type="submission" date="2018-06" db="EMBL/GenBank/DDBJ databases">
        <authorList>
            <person name="Zhirakovskaya E."/>
        </authorList>
    </citation>
    <scope>NUCLEOTIDE SEQUENCE</scope>
</reference>
<dbReference type="EMBL" id="UOFZ01000035">
    <property type="protein sequence ID" value="VAX12387.1"/>
    <property type="molecule type" value="Genomic_DNA"/>
</dbReference>
<protein>
    <submittedName>
        <fullName evidence="1">Uncharacterized protein</fullName>
    </submittedName>
</protein>
<dbReference type="AlphaFoldDB" id="A0A3B1C668"/>
<gene>
    <name evidence="1" type="ORF">MNBD_GAMMA24-1181</name>
</gene>
<dbReference type="PANTHER" id="PTHR36109:SF2">
    <property type="entry name" value="MEMBRANE PROTEIN"/>
    <property type="match status" value="1"/>
</dbReference>
<evidence type="ECO:0000313" key="1">
    <source>
        <dbReference type="EMBL" id="VAX12387.1"/>
    </source>
</evidence>
<name>A0A3B1C668_9ZZZZ</name>
<sequence length="188" mass="20329">MTDSGASPGQVVTSVNNAISKKNSCVSIYATRQATEQALENLRKAGIDLQRVSVIGRGCHAQTQPVGFYNIDGCIRYWGSEGAFWSGLLVLLSDAAFFCASEFGPLMAVGSIVTSLVRGLEDVAIGGGFSVFGAALYNIGIPRDSIRQYEQLIRAEQFLLLVHSERSDVERAFEILHNETQQVTVHSA</sequence>
<organism evidence="1">
    <name type="scientific">hydrothermal vent metagenome</name>
    <dbReference type="NCBI Taxonomy" id="652676"/>
    <lineage>
        <taxon>unclassified sequences</taxon>
        <taxon>metagenomes</taxon>
        <taxon>ecological metagenomes</taxon>
    </lineage>
</organism>
<dbReference type="InterPro" id="IPR052948">
    <property type="entry name" value="Low_temp-induced_all0457"/>
</dbReference>